<evidence type="ECO:0000256" key="2">
    <source>
        <dbReference type="ARBA" id="ARBA00022490"/>
    </source>
</evidence>
<feature type="binding site" evidence="7">
    <location>
        <position position="8"/>
    </location>
    <ligand>
        <name>Mg(2+)</name>
        <dbReference type="ChEBI" id="CHEBI:18420"/>
    </ligand>
</feature>
<feature type="active site" description="Proton donor/acceptor" evidence="7">
    <location>
        <position position="149"/>
    </location>
</feature>
<organism evidence="9 10">
    <name type="scientific">Guopingia tenuis</name>
    <dbReference type="NCBI Taxonomy" id="2763656"/>
    <lineage>
        <taxon>Bacteria</taxon>
        <taxon>Bacillati</taxon>
        <taxon>Bacillota</taxon>
        <taxon>Clostridia</taxon>
        <taxon>Christensenellales</taxon>
        <taxon>Christensenellaceae</taxon>
        <taxon>Guopingia</taxon>
    </lineage>
</organism>
<comment type="pathway">
    <text evidence="7">Metabolic intermediate biosynthesis; acetyl-CoA biosynthesis; acetyl-CoA from acetate: step 1/2.</text>
</comment>
<dbReference type="GO" id="GO:0000287">
    <property type="term" value="F:magnesium ion binding"/>
    <property type="evidence" value="ECO:0007669"/>
    <property type="project" value="UniProtKB-UniRule"/>
</dbReference>
<comment type="cofactor">
    <cofactor evidence="7">
        <name>Mg(2+)</name>
        <dbReference type="ChEBI" id="CHEBI:18420"/>
    </cofactor>
    <cofactor evidence="7">
        <name>Mn(2+)</name>
        <dbReference type="ChEBI" id="CHEBI:29035"/>
    </cofactor>
    <text evidence="7">Mg(2+). Can also accept Mn(2+).</text>
</comment>
<evidence type="ECO:0000256" key="6">
    <source>
        <dbReference type="ARBA" id="ARBA00022840"/>
    </source>
</evidence>
<keyword evidence="5 7" id="KW-0418">Kinase</keyword>
<feature type="binding site" evidence="7">
    <location>
        <position position="15"/>
    </location>
    <ligand>
        <name>ATP</name>
        <dbReference type="ChEBI" id="CHEBI:30616"/>
    </ligand>
</feature>
<feature type="binding site" evidence="7">
    <location>
        <position position="92"/>
    </location>
    <ligand>
        <name>substrate</name>
    </ligand>
</feature>
<comment type="catalytic activity">
    <reaction evidence="7">
        <text>acetate + ATP = acetyl phosphate + ADP</text>
        <dbReference type="Rhea" id="RHEA:11352"/>
        <dbReference type="ChEBI" id="CHEBI:22191"/>
        <dbReference type="ChEBI" id="CHEBI:30089"/>
        <dbReference type="ChEBI" id="CHEBI:30616"/>
        <dbReference type="ChEBI" id="CHEBI:456216"/>
        <dbReference type="EC" id="2.7.2.1"/>
    </reaction>
</comment>
<evidence type="ECO:0000256" key="8">
    <source>
        <dbReference type="RuleBase" id="RU003835"/>
    </source>
</evidence>
<dbReference type="PANTHER" id="PTHR21060:SF15">
    <property type="entry name" value="ACETATE KINASE-RELATED"/>
    <property type="match status" value="1"/>
</dbReference>
<dbReference type="Proteomes" id="UP000617951">
    <property type="component" value="Unassembled WGS sequence"/>
</dbReference>
<keyword evidence="10" id="KW-1185">Reference proteome</keyword>
<evidence type="ECO:0000256" key="4">
    <source>
        <dbReference type="ARBA" id="ARBA00022741"/>
    </source>
</evidence>
<evidence type="ECO:0000256" key="5">
    <source>
        <dbReference type="ARBA" id="ARBA00022777"/>
    </source>
</evidence>
<keyword evidence="2 7" id="KW-0963">Cytoplasm</keyword>
<dbReference type="Gene3D" id="3.30.420.40">
    <property type="match status" value="2"/>
</dbReference>
<dbReference type="InterPro" id="IPR023865">
    <property type="entry name" value="Aliphatic_acid_kinase_CS"/>
</dbReference>
<dbReference type="RefSeq" id="WP_249279785.1">
    <property type="nucleotide sequence ID" value="NZ_JACRSS010000001.1"/>
</dbReference>
<dbReference type="GO" id="GO:0005737">
    <property type="term" value="C:cytoplasm"/>
    <property type="evidence" value="ECO:0007669"/>
    <property type="project" value="UniProtKB-SubCell"/>
</dbReference>
<evidence type="ECO:0000256" key="7">
    <source>
        <dbReference type="HAMAP-Rule" id="MF_00020"/>
    </source>
</evidence>
<gene>
    <name evidence="7" type="primary">ackA</name>
    <name evidence="9" type="ORF">H8693_03370</name>
</gene>
<protein>
    <recommendedName>
        <fullName evidence="7">Acetate kinase</fullName>
        <ecNumber evidence="7">2.7.2.1</ecNumber>
    </recommendedName>
    <alternativeName>
        <fullName evidence="7">Acetokinase</fullName>
    </alternativeName>
</protein>
<feature type="binding site" evidence="7">
    <location>
        <position position="385"/>
    </location>
    <ligand>
        <name>Mg(2+)</name>
        <dbReference type="ChEBI" id="CHEBI:18420"/>
    </ligand>
</feature>
<dbReference type="PROSITE" id="PS01076">
    <property type="entry name" value="ACETATE_KINASE_2"/>
    <property type="match status" value="1"/>
</dbReference>
<comment type="similarity">
    <text evidence="1 7 8">Belongs to the acetokinase family.</text>
</comment>
<feature type="site" description="Transition state stabilizer" evidence="7">
    <location>
        <position position="242"/>
    </location>
</feature>
<dbReference type="SUPFAM" id="SSF53067">
    <property type="entry name" value="Actin-like ATPase domain"/>
    <property type="match status" value="2"/>
</dbReference>
<dbReference type="EC" id="2.7.2.1" evidence="7"/>
<keyword evidence="7" id="KW-0460">Magnesium</keyword>
<comment type="subcellular location">
    <subcellularLocation>
        <location evidence="7">Cytoplasm</location>
    </subcellularLocation>
</comment>
<dbReference type="PROSITE" id="PS01075">
    <property type="entry name" value="ACETATE_KINASE_1"/>
    <property type="match status" value="1"/>
</dbReference>
<evidence type="ECO:0000313" key="9">
    <source>
        <dbReference type="EMBL" id="MBC8537976.1"/>
    </source>
</evidence>
<dbReference type="CDD" id="cd24010">
    <property type="entry name" value="ASKHA_NBD_AcK_PK"/>
    <property type="match status" value="1"/>
</dbReference>
<sequence>MKYILVINAGSSSLKYQLIDMTDESVKAKGIVERIGAKGSVLKHTTTGKDKVTIEKEMNDHEAAMNEVIAAMTNPEYGAVKTMDEIDAIGHRVLHGGETFSAPSLVNDEVLDCVREYIELGPLHNPANIKGIETCMKAMPGKPNVAVFDTAFHQTMPDYAYLYALPYDAYEKHKIRKYGFHGTSHRYIAQRVPEVLGKAPKDLKIITCHLGNGSSIAAVDGGKCVDTSMGLTPLEGLAMGTRSGDIDPAAIPYLMKKYNMTAEETVTFLNKKCGMLGVSGVSSDFRDLHEARLAGNKKADTALKMFCYRVKKYIGSYAAAMGGVDVIAFAGGVGENDWDVREWCLEGLEFMGVKLDKEKNNGRGEEKIITTPDSKVTAMVVLTNEELMIARETAQICGK</sequence>
<evidence type="ECO:0000256" key="3">
    <source>
        <dbReference type="ARBA" id="ARBA00022679"/>
    </source>
</evidence>
<dbReference type="GO" id="GO:0008776">
    <property type="term" value="F:acetate kinase activity"/>
    <property type="evidence" value="ECO:0007669"/>
    <property type="project" value="UniProtKB-UniRule"/>
</dbReference>
<reference evidence="9" key="1">
    <citation type="submission" date="2020-08" db="EMBL/GenBank/DDBJ databases">
        <title>Genome public.</title>
        <authorList>
            <person name="Liu C."/>
            <person name="Sun Q."/>
        </authorList>
    </citation>
    <scope>NUCLEOTIDE SEQUENCE</scope>
    <source>
        <strain evidence="9">NSJ-63</strain>
    </source>
</reference>
<dbReference type="InterPro" id="IPR000890">
    <property type="entry name" value="Aliphatic_acid_kin_short-chain"/>
</dbReference>
<comment type="subunit">
    <text evidence="7">Homodimer.</text>
</comment>
<feature type="site" description="Transition state stabilizer" evidence="7">
    <location>
        <position position="181"/>
    </location>
</feature>
<dbReference type="GO" id="GO:0006083">
    <property type="term" value="P:acetate metabolic process"/>
    <property type="evidence" value="ECO:0007669"/>
    <property type="project" value="TreeGrafter"/>
</dbReference>
<evidence type="ECO:0000256" key="1">
    <source>
        <dbReference type="ARBA" id="ARBA00008748"/>
    </source>
</evidence>
<dbReference type="AlphaFoldDB" id="A0A926DGY7"/>
<dbReference type="InterPro" id="IPR004372">
    <property type="entry name" value="Ac/propionate_kinase"/>
</dbReference>
<dbReference type="GO" id="GO:0005524">
    <property type="term" value="F:ATP binding"/>
    <property type="evidence" value="ECO:0007669"/>
    <property type="project" value="UniProtKB-KW"/>
</dbReference>
<feature type="binding site" evidence="7">
    <location>
        <begin position="284"/>
        <end position="286"/>
    </location>
    <ligand>
        <name>ATP</name>
        <dbReference type="ChEBI" id="CHEBI:30616"/>
    </ligand>
</feature>
<comment type="function">
    <text evidence="7">Catalyzes the formation of acetyl phosphate from acetate and ATP. Can also catalyze the reverse reaction.</text>
</comment>
<dbReference type="HAMAP" id="MF_00020">
    <property type="entry name" value="Acetate_kinase"/>
    <property type="match status" value="1"/>
</dbReference>
<evidence type="ECO:0000313" key="10">
    <source>
        <dbReference type="Proteomes" id="UP000617951"/>
    </source>
</evidence>
<keyword evidence="7" id="KW-0479">Metal-binding</keyword>
<proteinExistence type="inferred from homology"/>
<comment type="caution">
    <text evidence="9">The sequence shown here is derived from an EMBL/GenBank/DDBJ whole genome shotgun (WGS) entry which is preliminary data.</text>
</comment>
<dbReference type="InterPro" id="IPR043129">
    <property type="entry name" value="ATPase_NBD"/>
</dbReference>
<feature type="binding site" evidence="7">
    <location>
        <begin position="209"/>
        <end position="213"/>
    </location>
    <ligand>
        <name>ATP</name>
        <dbReference type="ChEBI" id="CHEBI:30616"/>
    </ligand>
</feature>
<feature type="binding site" evidence="7">
    <location>
        <begin position="332"/>
        <end position="336"/>
    </location>
    <ligand>
        <name>ATP</name>
        <dbReference type="ChEBI" id="CHEBI:30616"/>
    </ligand>
</feature>
<dbReference type="EMBL" id="JACRSS010000001">
    <property type="protein sequence ID" value="MBC8537976.1"/>
    <property type="molecule type" value="Genomic_DNA"/>
</dbReference>
<keyword evidence="4 7" id="KW-0547">Nucleotide-binding</keyword>
<keyword evidence="6 7" id="KW-0067">ATP-binding</keyword>
<name>A0A926DGY7_9FIRM</name>
<dbReference type="PRINTS" id="PR00471">
    <property type="entry name" value="ACETATEKNASE"/>
</dbReference>
<dbReference type="NCBIfam" id="TIGR00016">
    <property type="entry name" value="ackA"/>
    <property type="match status" value="1"/>
</dbReference>
<accession>A0A926DGY7</accession>
<dbReference type="PANTHER" id="PTHR21060">
    <property type="entry name" value="ACETATE KINASE"/>
    <property type="match status" value="1"/>
</dbReference>
<dbReference type="Pfam" id="PF00871">
    <property type="entry name" value="Acetate_kinase"/>
    <property type="match status" value="1"/>
</dbReference>
<dbReference type="PIRSF" id="PIRSF000722">
    <property type="entry name" value="Acetate_prop_kin"/>
    <property type="match status" value="1"/>
</dbReference>
<keyword evidence="3 7" id="KW-0808">Transferase</keyword>
<dbReference type="GO" id="GO:0006085">
    <property type="term" value="P:acetyl-CoA biosynthetic process"/>
    <property type="evidence" value="ECO:0007669"/>
    <property type="project" value="UniProtKB-UniRule"/>
</dbReference>